<organism evidence="3 4">
    <name type="scientific">Acetanaerobacterium elongatum</name>
    <dbReference type="NCBI Taxonomy" id="258515"/>
    <lineage>
        <taxon>Bacteria</taxon>
        <taxon>Bacillati</taxon>
        <taxon>Bacillota</taxon>
        <taxon>Clostridia</taxon>
        <taxon>Eubacteriales</taxon>
        <taxon>Oscillospiraceae</taxon>
        <taxon>Acetanaerobacterium</taxon>
    </lineage>
</organism>
<proteinExistence type="inferred from homology"/>
<reference evidence="3 4" key="1">
    <citation type="submission" date="2016-10" db="EMBL/GenBank/DDBJ databases">
        <authorList>
            <person name="de Groot N.N."/>
        </authorList>
    </citation>
    <scope>NUCLEOTIDE SEQUENCE [LARGE SCALE GENOMIC DNA]</scope>
    <source>
        <strain evidence="3 4">CGMCC 1.5012</strain>
    </source>
</reference>
<comment type="subunit">
    <text evidence="2">Interacts with ribosomal protein uL14 (rplN).</text>
</comment>
<comment type="function">
    <text evidence="2">Functions as a ribosomal silencing factor. Interacts with ribosomal protein uL14 (rplN), blocking formation of intersubunit bridge B8. Prevents association of the 30S and 50S ribosomal subunits and the formation of functional ribosomes, thus repressing translation.</text>
</comment>
<dbReference type="GO" id="GO:0017148">
    <property type="term" value="P:negative regulation of translation"/>
    <property type="evidence" value="ECO:0007669"/>
    <property type="project" value="UniProtKB-UniRule"/>
</dbReference>
<dbReference type="PANTHER" id="PTHR21043">
    <property type="entry name" value="IOJAP SUPERFAMILY ORTHOLOG"/>
    <property type="match status" value="1"/>
</dbReference>
<dbReference type="OrthoDB" id="9793681at2"/>
<dbReference type="GO" id="GO:0005737">
    <property type="term" value="C:cytoplasm"/>
    <property type="evidence" value="ECO:0007669"/>
    <property type="project" value="UniProtKB-SubCell"/>
</dbReference>
<protein>
    <recommendedName>
        <fullName evidence="2">Ribosomal silencing factor RsfS</fullName>
    </recommendedName>
</protein>
<dbReference type="InterPro" id="IPR004394">
    <property type="entry name" value="Iojap/RsfS/C7orf30"/>
</dbReference>
<evidence type="ECO:0000256" key="1">
    <source>
        <dbReference type="ARBA" id="ARBA00010574"/>
    </source>
</evidence>
<keyword evidence="4" id="KW-1185">Reference proteome</keyword>
<keyword evidence="2" id="KW-0810">Translation regulation</keyword>
<dbReference type="NCBIfam" id="TIGR00090">
    <property type="entry name" value="rsfS_iojap_ybeB"/>
    <property type="match status" value="1"/>
</dbReference>
<dbReference type="SUPFAM" id="SSF81301">
    <property type="entry name" value="Nucleotidyltransferase"/>
    <property type="match status" value="1"/>
</dbReference>
<comment type="similarity">
    <text evidence="1 2">Belongs to the Iojap/RsfS family.</text>
</comment>
<evidence type="ECO:0000256" key="2">
    <source>
        <dbReference type="HAMAP-Rule" id="MF_01477"/>
    </source>
</evidence>
<gene>
    <name evidence="2" type="primary">rsfS</name>
    <name evidence="3" type="ORF">SAMN05192585_12927</name>
</gene>
<dbReference type="Pfam" id="PF02410">
    <property type="entry name" value="RsfS"/>
    <property type="match status" value="1"/>
</dbReference>
<dbReference type="Proteomes" id="UP000199182">
    <property type="component" value="Unassembled WGS sequence"/>
</dbReference>
<dbReference type="AlphaFoldDB" id="A0A1H0DML1"/>
<dbReference type="GO" id="GO:0090071">
    <property type="term" value="P:negative regulation of ribosome biogenesis"/>
    <property type="evidence" value="ECO:0007669"/>
    <property type="project" value="UniProtKB-UniRule"/>
</dbReference>
<dbReference type="HAMAP" id="MF_01477">
    <property type="entry name" value="Iojap_RsfS"/>
    <property type="match status" value="1"/>
</dbReference>
<dbReference type="GO" id="GO:0043023">
    <property type="term" value="F:ribosomal large subunit binding"/>
    <property type="evidence" value="ECO:0007669"/>
    <property type="project" value="TreeGrafter"/>
</dbReference>
<dbReference type="GO" id="GO:0042256">
    <property type="term" value="P:cytosolic ribosome assembly"/>
    <property type="evidence" value="ECO:0007669"/>
    <property type="project" value="UniProtKB-UniRule"/>
</dbReference>
<sequence>MTSLETAKKIVSILDTKKAEDIRVIRVRDLTVLTDYFVLASGTSSTHVKSLTDEVEFQLKQLGTAPAAVEGYGSAQWVALDFGTVIVHVFYPEARRFYDLERLWADGEKIDIDSLPKQD</sequence>
<dbReference type="STRING" id="258515.SAMN05192585_12927"/>
<comment type="subcellular location">
    <subcellularLocation>
        <location evidence="2">Cytoplasm</location>
    </subcellularLocation>
</comment>
<name>A0A1H0DML1_9FIRM</name>
<keyword evidence="2" id="KW-0963">Cytoplasm</keyword>
<dbReference type="RefSeq" id="WP_092641803.1">
    <property type="nucleotide sequence ID" value="NZ_FNID01000029.1"/>
</dbReference>
<dbReference type="Gene3D" id="3.30.460.10">
    <property type="entry name" value="Beta Polymerase, domain 2"/>
    <property type="match status" value="1"/>
</dbReference>
<dbReference type="EMBL" id="FNID01000029">
    <property type="protein sequence ID" value="SDN71276.1"/>
    <property type="molecule type" value="Genomic_DNA"/>
</dbReference>
<accession>A0A1H0DML1</accession>
<dbReference type="InterPro" id="IPR043519">
    <property type="entry name" value="NT_sf"/>
</dbReference>
<evidence type="ECO:0000313" key="4">
    <source>
        <dbReference type="Proteomes" id="UP000199182"/>
    </source>
</evidence>
<evidence type="ECO:0000313" key="3">
    <source>
        <dbReference type="EMBL" id="SDN71276.1"/>
    </source>
</evidence>
<dbReference type="PANTHER" id="PTHR21043:SF0">
    <property type="entry name" value="MITOCHONDRIAL ASSEMBLY OF RIBOSOMAL LARGE SUBUNIT PROTEIN 1"/>
    <property type="match status" value="1"/>
</dbReference>
<keyword evidence="2" id="KW-0678">Repressor</keyword>